<sequence length="105" mass="11024">MPGPRSSTLLLTVTPVLYNGVTPITRALNNALGKGFIPLVTTAIGKYFPITQLLGTYATLCATETGRQQGARLMSSTLQLQTSQCHLGPAGAPAFLVPEQSPGHM</sequence>
<evidence type="ECO:0000313" key="2">
    <source>
        <dbReference type="Proteomes" id="UP001176941"/>
    </source>
</evidence>
<dbReference type="EMBL" id="OX459943">
    <property type="protein sequence ID" value="CAI9177739.1"/>
    <property type="molecule type" value="Genomic_DNA"/>
</dbReference>
<reference evidence="1" key="1">
    <citation type="submission" date="2023-04" db="EMBL/GenBank/DDBJ databases">
        <authorList>
            <consortium name="ELIXIR-Norway"/>
        </authorList>
    </citation>
    <scope>NUCLEOTIDE SEQUENCE [LARGE SCALE GENOMIC DNA]</scope>
</reference>
<evidence type="ECO:0000313" key="1">
    <source>
        <dbReference type="EMBL" id="CAI9177739.1"/>
    </source>
</evidence>
<keyword evidence="2" id="KW-1185">Reference proteome</keyword>
<organism evidence="1 2">
    <name type="scientific">Rangifer tarandus platyrhynchus</name>
    <name type="common">Svalbard reindeer</name>
    <dbReference type="NCBI Taxonomy" id="3082113"/>
    <lineage>
        <taxon>Eukaryota</taxon>
        <taxon>Metazoa</taxon>
        <taxon>Chordata</taxon>
        <taxon>Craniata</taxon>
        <taxon>Vertebrata</taxon>
        <taxon>Euteleostomi</taxon>
        <taxon>Mammalia</taxon>
        <taxon>Eutheria</taxon>
        <taxon>Laurasiatheria</taxon>
        <taxon>Artiodactyla</taxon>
        <taxon>Ruminantia</taxon>
        <taxon>Pecora</taxon>
        <taxon>Cervidae</taxon>
        <taxon>Odocoileinae</taxon>
        <taxon>Rangifer</taxon>
    </lineage>
</organism>
<proteinExistence type="predicted"/>
<protein>
    <submittedName>
        <fullName evidence="1">Uncharacterized protein</fullName>
    </submittedName>
</protein>
<accession>A0ABN8ZVH5</accession>
<dbReference type="Proteomes" id="UP001176941">
    <property type="component" value="Chromosome 7"/>
</dbReference>
<gene>
    <name evidence="1" type="ORF">MRATA1EN1_LOCUS26701</name>
</gene>
<name>A0ABN8ZVH5_RANTA</name>